<evidence type="ECO:0000256" key="8">
    <source>
        <dbReference type="SAM" id="SignalP"/>
    </source>
</evidence>
<evidence type="ECO:0000256" key="6">
    <source>
        <dbReference type="ARBA" id="ARBA00023139"/>
    </source>
</evidence>
<gene>
    <name evidence="11" type="ORF">ACFPPD_03190</name>
</gene>
<feature type="domain" description="Spore germination protein N-terminal" evidence="10">
    <location>
        <begin position="23"/>
        <end position="190"/>
    </location>
</feature>
<feature type="domain" description="Spore germination GerAC-like C-terminal" evidence="9">
    <location>
        <begin position="202"/>
        <end position="368"/>
    </location>
</feature>
<dbReference type="Proteomes" id="UP001596105">
    <property type="component" value="Unassembled WGS sequence"/>
</dbReference>
<dbReference type="InterPro" id="IPR008844">
    <property type="entry name" value="Spore_GerAC-like"/>
</dbReference>
<dbReference type="EMBL" id="JBHSMH010000005">
    <property type="protein sequence ID" value="MFC5467708.1"/>
    <property type="molecule type" value="Genomic_DNA"/>
</dbReference>
<evidence type="ECO:0000256" key="1">
    <source>
        <dbReference type="ARBA" id="ARBA00004635"/>
    </source>
</evidence>
<evidence type="ECO:0000256" key="2">
    <source>
        <dbReference type="ARBA" id="ARBA00007886"/>
    </source>
</evidence>
<keyword evidence="5" id="KW-0472">Membrane</keyword>
<keyword evidence="12" id="KW-1185">Reference proteome</keyword>
<dbReference type="RefSeq" id="WP_209743051.1">
    <property type="nucleotide sequence ID" value="NZ_JBHSMH010000005.1"/>
</dbReference>
<comment type="subcellular location">
    <subcellularLocation>
        <location evidence="1">Membrane</location>
        <topology evidence="1">Lipid-anchor</topology>
    </subcellularLocation>
</comment>
<evidence type="ECO:0000256" key="4">
    <source>
        <dbReference type="ARBA" id="ARBA00022729"/>
    </source>
</evidence>
<feature type="signal peptide" evidence="8">
    <location>
        <begin position="1"/>
        <end position="18"/>
    </location>
</feature>
<evidence type="ECO:0000256" key="5">
    <source>
        <dbReference type="ARBA" id="ARBA00023136"/>
    </source>
</evidence>
<evidence type="ECO:0000256" key="7">
    <source>
        <dbReference type="ARBA" id="ARBA00023288"/>
    </source>
</evidence>
<name>A0ABW0LSZ2_9BACL</name>
<accession>A0ABW0LSZ2</accession>
<evidence type="ECO:0000256" key="3">
    <source>
        <dbReference type="ARBA" id="ARBA00022544"/>
    </source>
</evidence>
<dbReference type="InterPro" id="IPR057336">
    <property type="entry name" value="GerAC_N"/>
</dbReference>
<dbReference type="InterPro" id="IPR046953">
    <property type="entry name" value="Spore_GerAC-like_C"/>
</dbReference>
<evidence type="ECO:0000313" key="12">
    <source>
        <dbReference type="Proteomes" id="UP001596105"/>
    </source>
</evidence>
<protein>
    <submittedName>
        <fullName evidence="11">Ger(X)C family spore germination protein</fullName>
    </submittedName>
</protein>
<organism evidence="11 12">
    <name type="scientific">Cohnella suwonensis</name>
    <dbReference type="NCBI Taxonomy" id="696072"/>
    <lineage>
        <taxon>Bacteria</taxon>
        <taxon>Bacillati</taxon>
        <taxon>Bacillota</taxon>
        <taxon>Bacilli</taxon>
        <taxon>Bacillales</taxon>
        <taxon>Paenibacillaceae</taxon>
        <taxon>Cohnella</taxon>
    </lineage>
</organism>
<keyword evidence="7" id="KW-0449">Lipoprotein</keyword>
<comment type="similarity">
    <text evidence="2">Belongs to the GerABKC lipoprotein family.</text>
</comment>
<dbReference type="PANTHER" id="PTHR35789:SF1">
    <property type="entry name" value="SPORE GERMINATION PROTEIN B3"/>
    <property type="match status" value="1"/>
</dbReference>
<dbReference type="NCBIfam" id="TIGR02887">
    <property type="entry name" value="spore_ger_x_C"/>
    <property type="match status" value="1"/>
</dbReference>
<dbReference type="PANTHER" id="PTHR35789">
    <property type="entry name" value="SPORE GERMINATION PROTEIN B3"/>
    <property type="match status" value="1"/>
</dbReference>
<keyword evidence="4 8" id="KW-0732">Signal</keyword>
<keyword evidence="6" id="KW-0564">Palmitate</keyword>
<dbReference type="Pfam" id="PF05504">
    <property type="entry name" value="Spore_GerAC"/>
    <property type="match status" value="1"/>
</dbReference>
<sequence>MKRCRFVLILLVALSAPACTSSSLKNLRIVSFASFDRIDKSQLKGTIAIRSLYGATENKTETNEFYDSQGSSIGEIFQKVEQQVPDHLGFAKLNVLVFGDRTVKQVKLEDLLEFAYRVAKNPSASKVVIARGNATDFYRVATLSGNMAGRSLLHTVQSAEKSLVIPKTNINNLFPLLHDEGHDLTLPYMEWNAEEKKARILGTALFHANMFTGRFVPEHQAPLLMMMLKQHSKRFYFTRNLFISGKIDSVTVNVRKYTTRKRLTVGSDGTLKVSVRMKMEGSIVAYSSNNIKNPTQFKDSVERKMTEALTEDCKEIVNLLRTSNCDALGIGRDLMAFHPALWKKLKARPVMQQVDITPSVQFRIMSEGIKK</sequence>
<dbReference type="Pfam" id="PF25198">
    <property type="entry name" value="Spore_GerAC_N"/>
    <property type="match status" value="1"/>
</dbReference>
<dbReference type="InterPro" id="IPR038501">
    <property type="entry name" value="Spore_GerAC_C_sf"/>
</dbReference>
<reference evidence="12" key="1">
    <citation type="journal article" date="2019" name="Int. J. Syst. Evol. Microbiol.">
        <title>The Global Catalogue of Microorganisms (GCM) 10K type strain sequencing project: providing services to taxonomists for standard genome sequencing and annotation.</title>
        <authorList>
            <consortium name="The Broad Institute Genomics Platform"/>
            <consortium name="The Broad Institute Genome Sequencing Center for Infectious Disease"/>
            <person name="Wu L."/>
            <person name="Ma J."/>
        </authorList>
    </citation>
    <scope>NUCLEOTIDE SEQUENCE [LARGE SCALE GENOMIC DNA]</scope>
    <source>
        <strain evidence="12">CCUG 57113</strain>
    </source>
</reference>
<keyword evidence="3" id="KW-0309">Germination</keyword>
<evidence type="ECO:0000259" key="10">
    <source>
        <dbReference type="Pfam" id="PF25198"/>
    </source>
</evidence>
<evidence type="ECO:0000313" key="11">
    <source>
        <dbReference type="EMBL" id="MFC5467708.1"/>
    </source>
</evidence>
<comment type="caution">
    <text evidence="11">The sequence shown here is derived from an EMBL/GenBank/DDBJ whole genome shotgun (WGS) entry which is preliminary data.</text>
</comment>
<evidence type="ECO:0000259" key="9">
    <source>
        <dbReference type="Pfam" id="PF05504"/>
    </source>
</evidence>
<feature type="chain" id="PRO_5047028951" evidence="8">
    <location>
        <begin position="19"/>
        <end position="371"/>
    </location>
</feature>
<proteinExistence type="inferred from homology"/>
<dbReference type="Gene3D" id="3.30.300.210">
    <property type="entry name" value="Nutrient germinant receptor protein C, domain 3"/>
    <property type="match status" value="1"/>
</dbReference>